<dbReference type="AlphaFoldDB" id="A0A1G7HTE5"/>
<dbReference type="EMBL" id="FNBX01000001">
    <property type="protein sequence ID" value="SDF03534.1"/>
    <property type="molecule type" value="Genomic_DNA"/>
</dbReference>
<dbReference type="STRING" id="571438.SAMN05192586_10121"/>
<evidence type="ECO:0000313" key="3">
    <source>
        <dbReference type="EMBL" id="SDF03534.1"/>
    </source>
</evidence>
<keyword evidence="4" id="KW-1185">Reference proteome</keyword>
<feature type="domain" description="DUF8043" evidence="2">
    <location>
        <begin position="1"/>
        <end position="71"/>
    </location>
</feature>
<sequence>MIIIDGARSEKEIASFGNLEEALLDLMQDERLENRVVTDVLVNNEAFSEIYPHQAEDILCNSISSLELRTVPMDVMAADMAGEMDKVAAMMAKGAREVSRLFREAADVDALELFQDLLDVTRDFLSMLTELRQRCGQGGAQDQAKRIEQLSALLSEMSDVMENEDWVLLADLLEFEFLPMCEEWQTVSRRLHTDMAAAIPAQ</sequence>
<proteinExistence type="predicted"/>
<dbReference type="Pfam" id="PF26154">
    <property type="entry name" value="DUF8042"/>
    <property type="match status" value="1"/>
</dbReference>
<name>A0A1G7HTE5_9BACT</name>
<protein>
    <submittedName>
        <fullName evidence="3">Uncharacterized protein</fullName>
    </submittedName>
</protein>
<evidence type="ECO:0000313" key="4">
    <source>
        <dbReference type="Proteomes" id="UP000199355"/>
    </source>
</evidence>
<dbReference type="RefSeq" id="WP_092152305.1">
    <property type="nucleotide sequence ID" value="NZ_FNBX01000001.1"/>
</dbReference>
<feature type="domain" description="DUF8042" evidence="1">
    <location>
        <begin position="80"/>
        <end position="186"/>
    </location>
</feature>
<organism evidence="3 4">
    <name type="scientific">Desulfovibrio legallii</name>
    <dbReference type="NCBI Taxonomy" id="571438"/>
    <lineage>
        <taxon>Bacteria</taxon>
        <taxon>Pseudomonadati</taxon>
        <taxon>Thermodesulfobacteriota</taxon>
        <taxon>Desulfovibrionia</taxon>
        <taxon>Desulfovibrionales</taxon>
        <taxon>Desulfovibrionaceae</taxon>
        <taxon>Desulfovibrio</taxon>
    </lineage>
</organism>
<evidence type="ECO:0000259" key="2">
    <source>
        <dbReference type="Pfam" id="PF26159"/>
    </source>
</evidence>
<dbReference type="InterPro" id="IPR058355">
    <property type="entry name" value="DUF8042"/>
</dbReference>
<dbReference type="Pfam" id="PF26159">
    <property type="entry name" value="DUF8043"/>
    <property type="match status" value="1"/>
</dbReference>
<evidence type="ECO:0000259" key="1">
    <source>
        <dbReference type="Pfam" id="PF26154"/>
    </source>
</evidence>
<dbReference type="Proteomes" id="UP000199355">
    <property type="component" value="Unassembled WGS sequence"/>
</dbReference>
<reference evidence="4" key="1">
    <citation type="submission" date="2016-10" db="EMBL/GenBank/DDBJ databases">
        <authorList>
            <person name="Varghese N."/>
            <person name="Submissions S."/>
        </authorList>
    </citation>
    <scope>NUCLEOTIDE SEQUENCE [LARGE SCALE GENOMIC DNA]</scope>
    <source>
        <strain evidence="4">KHC7</strain>
    </source>
</reference>
<dbReference type="InterPro" id="IPR058356">
    <property type="entry name" value="DUF8043"/>
</dbReference>
<dbReference type="OrthoDB" id="9813744at2"/>
<gene>
    <name evidence="3" type="ORF">SAMN05192586_10121</name>
</gene>
<accession>A0A1G7HTE5</accession>